<feature type="domain" description="HpcH/HpaI aldolase/citrate lyase" evidence="6">
    <location>
        <begin position="9"/>
        <end position="211"/>
    </location>
</feature>
<proteinExistence type="predicted"/>
<dbReference type="GO" id="GO:0006107">
    <property type="term" value="P:oxaloacetate metabolic process"/>
    <property type="evidence" value="ECO:0007669"/>
    <property type="project" value="TreeGrafter"/>
</dbReference>
<feature type="binding site" evidence="4">
    <location>
        <position position="117"/>
    </location>
    <ligand>
        <name>substrate</name>
    </ligand>
</feature>
<evidence type="ECO:0000256" key="5">
    <source>
        <dbReference type="PIRSR" id="PIRSR015582-2"/>
    </source>
</evidence>
<feature type="binding site" evidence="4">
    <location>
        <position position="66"/>
    </location>
    <ligand>
        <name>substrate</name>
    </ligand>
</feature>
<keyword evidence="3 5" id="KW-0460">Magnesium</keyword>
<dbReference type="RefSeq" id="WP_010310009.1">
    <property type="nucleotide sequence ID" value="NZ_CP061007.1"/>
</dbReference>
<evidence type="ECO:0000256" key="1">
    <source>
        <dbReference type="ARBA" id="ARBA00001946"/>
    </source>
</evidence>
<dbReference type="STRING" id="994479.GCA_000194155_04794"/>
<dbReference type="PANTHER" id="PTHR32308:SF10">
    <property type="entry name" value="CITRATE LYASE SUBUNIT BETA"/>
    <property type="match status" value="1"/>
</dbReference>
<evidence type="ECO:0000256" key="3">
    <source>
        <dbReference type="ARBA" id="ARBA00022842"/>
    </source>
</evidence>
<feature type="binding site" evidence="5">
    <location>
        <position position="143"/>
    </location>
    <ligand>
        <name>Mg(2+)</name>
        <dbReference type="ChEBI" id="CHEBI:18420"/>
    </ligand>
</feature>
<evidence type="ECO:0000313" key="8">
    <source>
        <dbReference type="Proteomes" id="UP000233786"/>
    </source>
</evidence>
<comment type="cofactor">
    <cofactor evidence="1">
        <name>Mg(2+)</name>
        <dbReference type="ChEBI" id="CHEBI:18420"/>
    </cofactor>
</comment>
<dbReference type="PIRSF" id="PIRSF015582">
    <property type="entry name" value="Cit_lyase_B"/>
    <property type="match status" value="1"/>
</dbReference>
<evidence type="ECO:0000256" key="4">
    <source>
        <dbReference type="PIRSR" id="PIRSR015582-1"/>
    </source>
</evidence>
<evidence type="ECO:0000313" key="7">
    <source>
        <dbReference type="EMBL" id="PKW18583.1"/>
    </source>
</evidence>
<dbReference type="OrthoDB" id="5172636at2"/>
<dbReference type="EMBL" id="PJNB01000001">
    <property type="protein sequence ID" value="PKW18583.1"/>
    <property type="molecule type" value="Genomic_DNA"/>
</dbReference>
<dbReference type="GO" id="GO:0016829">
    <property type="term" value="F:lyase activity"/>
    <property type="evidence" value="ECO:0007669"/>
    <property type="project" value="UniProtKB-KW"/>
</dbReference>
<dbReference type="Pfam" id="PF03328">
    <property type="entry name" value="HpcH_HpaI"/>
    <property type="match status" value="1"/>
</dbReference>
<dbReference type="InterPro" id="IPR040442">
    <property type="entry name" value="Pyrv_kinase-like_dom_sf"/>
</dbReference>
<protein>
    <submittedName>
        <fullName evidence="7">Citrate lyase subunit beta/citryl-CoA lyase</fullName>
    </submittedName>
</protein>
<evidence type="ECO:0000256" key="2">
    <source>
        <dbReference type="ARBA" id="ARBA00022723"/>
    </source>
</evidence>
<evidence type="ECO:0000259" key="6">
    <source>
        <dbReference type="Pfam" id="PF03328"/>
    </source>
</evidence>
<gene>
    <name evidence="7" type="ORF">A8926_6683</name>
</gene>
<keyword evidence="7" id="KW-0456">Lyase</keyword>
<dbReference type="InterPro" id="IPR005000">
    <property type="entry name" value="Aldolase/citrate-lyase_domain"/>
</dbReference>
<keyword evidence="8" id="KW-1185">Reference proteome</keyword>
<dbReference type="SUPFAM" id="SSF51621">
    <property type="entry name" value="Phosphoenolpyruvate/pyruvate domain"/>
    <property type="match status" value="1"/>
</dbReference>
<dbReference type="InterPro" id="IPR011206">
    <property type="entry name" value="Citrate_lyase_beta/mcl1/mcl2"/>
</dbReference>
<comment type="caution">
    <text evidence="7">The sequence shown here is derived from an EMBL/GenBank/DDBJ whole genome shotgun (WGS) entry which is preliminary data.</text>
</comment>
<dbReference type="GO" id="GO:0000287">
    <property type="term" value="F:magnesium ion binding"/>
    <property type="evidence" value="ECO:0007669"/>
    <property type="project" value="TreeGrafter"/>
</dbReference>
<dbReference type="InterPro" id="IPR015813">
    <property type="entry name" value="Pyrv/PenolPyrv_kinase-like_dom"/>
</dbReference>
<name>A0A2N3Y6R7_SACSN</name>
<reference evidence="7" key="1">
    <citation type="submission" date="2017-12" db="EMBL/GenBank/DDBJ databases">
        <title>Sequencing the genomes of 1000 Actinobacteria strains.</title>
        <authorList>
            <person name="Klenk H.-P."/>
        </authorList>
    </citation>
    <scope>NUCLEOTIDE SEQUENCE [LARGE SCALE GENOMIC DNA]</scope>
    <source>
        <strain evidence="7">DSM 44228</strain>
    </source>
</reference>
<dbReference type="Gene3D" id="3.20.20.60">
    <property type="entry name" value="Phosphoenolpyruvate-binding domains"/>
    <property type="match status" value="1"/>
</dbReference>
<sequence>MNDIIAAARTLLFVPGHRPDRFDKAAGSGADLVVLDLEDAVAPDQKDTAREHARTWLAAGNRAVVRINPAGTPWHDQDLTAVSGLATALMVPKAECADQIGAVAARAPRAGIIPLIETAAGVTRAVAVCSAAAVVRPAFGSVDLAAQLGIDHRSHEALRHARSALVLATAAAGCGAPIDGVTTALDDEAALQADLDHAATLGFTGKLCVHPRQVEQANTAFTPSDDELRWAQRVLAAGADGAVASLDGQMIDRPVLLRAEAIVRQAQR</sequence>
<organism evidence="7 8">
    <name type="scientific">Saccharopolyspora spinosa</name>
    <dbReference type="NCBI Taxonomy" id="60894"/>
    <lineage>
        <taxon>Bacteria</taxon>
        <taxon>Bacillati</taxon>
        <taxon>Actinomycetota</taxon>
        <taxon>Actinomycetes</taxon>
        <taxon>Pseudonocardiales</taxon>
        <taxon>Pseudonocardiaceae</taxon>
        <taxon>Saccharopolyspora</taxon>
    </lineage>
</organism>
<dbReference type="AlphaFoldDB" id="A0A2N3Y6R7"/>
<accession>A0A2N3Y6R7</accession>
<feature type="binding site" evidence="5">
    <location>
        <position position="117"/>
    </location>
    <ligand>
        <name>Mg(2+)</name>
        <dbReference type="ChEBI" id="CHEBI:18420"/>
    </ligand>
</feature>
<dbReference type="Proteomes" id="UP000233786">
    <property type="component" value="Unassembled WGS sequence"/>
</dbReference>
<keyword evidence="2 5" id="KW-0479">Metal-binding</keyword>
<dbReference type="PANTHER" id="PTHR32308">
    <property type="entry name" value="LYASE BETA SUBUNIT, PUTATIVE (AFU_ORTHOLOGUE AFUA_4G13030)-RELATED"/>
    <property type="match status" value="1"/>
</dbReference>